<proteinExistence type="predicted"/>
<dbReference type="PANTHER" id="PTHR23028:SF131">
    <property type="entry name" value="BLR2367 PROTEIN"/>
    <property type="match status" value="1"/>
</dbReference>
<dbReference type="InterPro" id="IPR050879">
    <property type="entry name" value="Acyltransferase_3"/>
</dbReference>
<dbReference type="GO" id="GO:0000271">
    <property type="term" value="P:polysaccharide biosynthetic process"/>
    <property type="evidence" value="ECO:0007669"/>
    <property type="project" value="TreeGrafter"/>
</dbReference>
<feature type="transmembrane region" description="Helical" evidence="1">
    <location>
        <begin position="93"/>
        <end position="114"/>
    </location>
</feature>
<sequence length="384" mass="43003">MHSHHARHFQSGFIDLLKIIAAQLIVLHHLAFYGPMSDYVRPFAPMFIGWLDTYARIAVQVFLVTSGFLAAKSLSPHGLPGVVNPLGTVWRRYIRLVPPFMVATGLAVGASLWAGSWMTHFSISAVPTLPQLAAHALLLHTVLDYESVSAGAWYVAIDFQLYALLTLLLWLTGKWVSGHAFRWLVPVIIIGCVCLSLLYFNRDTRWDAWAVYFFGSYGLGVIAWWASDPKRPRSMVTLLMAAMLVPVCGALLLDFRSRIAVALIIACALVWVSRSGSRRSGWASRDKGWSRFHGLGNISYGIFLVHFPVCLMVNAVFMRFVAPQPLLQAFGMILAWMTSIAAGALFYRWVQLPLSSFTTWATRRPFGDVRTPQFKHPSRFSTLK</sequence>
<evidence type="ECO:0000256" key="1">
    <source>
        <dbReference type="SAM" id="Phobius"/>
    </source>
</evidence>
<dbReference type="GO" id="GO:0016747">
    <property type="term" value="F:acyltransferase activity, transferring groups other than amino-acyl groups"/>
    <property type="evidence" value="ECO:0007669"/>
    <property type="project" value="InterPro"/>
</dbReference>
<reference evidence="3 4" key="1">
    <citation type="submission" date="2020-08" db="EMBL/GenBank/DDBJ databases">
        <title>Genomic Encyclopedia of Type Strains, Phase IV (KMG-IV): sequencing the most valuable type-strain genomes for metagenomic binning, comparative biology and taxonomic classification.</title>
        <authorList>
            <person name="Goeker M."/>
        </authorList>
    </citation>
    <scope>NUCLEOTIDE SEQUENCE [LARGE SCALE GENOMIC DNA]</scope>
    <source>
        <strain evidence="3 4">DSM 23240</strain>
    </source>
</reference>
<feature type="transmembrane region" description="Helical" evidence="1">
    <location>
        <begin position="53"/>
        <end position="72"/>
    </location>
</feature>
<comment type="caution">
    <text evidence="3">The sequence shown here is derived from an EMBL/GenBank/DDBJ whole genome shotgun (WGS) entry which is preliminary data.</text>
</comment>
<dbReference type="RefSeq" id="WP_168054646.1">
    <property type="nucleotide sequence ID" value="NZ_JAAOZT010000005.1"/>
</dbReference>
<dbReference type="InterPro" id="IPR002656">
    <property type="entry name" value="Acyl_transf_3_dom"/>
</dbReference>
<keyword evidence="1" id="KW-0812">Transmembrane</keyword>
<feature type="transmembrane region" description="Helical" evidence="1">
    <location>
        <begin position="326"/>
        <end position="347"/>
    </location>
</feature>
<feature type="transmembrane region" description="Helical" evidence="1">
    <location>
        <begin position="206"/>
        <end position="226"/>
    </location>
</feature>
<evidence type="ECO:0000259" key="2">
    <source>
        <dbReference type="Pfam" id="PF01757"/>
    </source>
</evidence>
<name>A0A840RZB1_9BURK</name>
<feature type="domain" description="Acyltransferase 3" evidence="2">
    <location>
        <begin position="13"/>
        <end position="335"/>
    </location>
</feature>
<organism evidence="3 4">
    <name type="scientific">Glaciimonas immobilis</name>
    <dbReference type="NCBI Taxonomy" id="728004"/>
    <lineage>
        <taxon>Bacteria</taxon>
        <taxon>Pseudomonadati</taxon>
        <taxon>Pseudomonadota</taxon>
        <taxon>Betaproteobacteria</taxon>
        <taxon>Burkholderiales</taxon>
        <taxon>Oxalobacteraceae</taxon>
        <taxon>Glaciimonas</taxon>
    </lineage>
</organism>
<feature type="transmembrane region" description="Helical" evidence="1">
    <location>
        <begin position="235"/>
        <end position="253"/>
    </location>
</feature>
<feature type="transmembrane region" description="Helical" evidence="1">
    <location>
        <begin position="151"/>
        <end position="171"/>
    </location>
</feature>
<accession>A0A840RZB1</accession>
<dbReference type="GO" id="GO:0016020">
    <property type="term" value="C:membrane"/>
    <property type="evidence" value="ECO:0007669"/>
    <property type="project" value="TreeGrafter"/>
</dbReference>
<feature type="transmembrane region" description="Helical" evidence="1">
    <location>
        <begin position="183"/>
        <end position="200"/>
    </location>
</feature>
<gene>
    <name evidence="3" type="ORF">HNR39_003846</name>
</gene>
<feature type="transmembrane region" description="Helical" evidence="1">
    <location>
        <begin position="298"/>
        <end position="320"/>
    </location>
</feature>
<dbReference type="AlphaFoldDB" id="A0A840RZB1"/>
<evidence type="ECO:0000313" key="4">
    <source>
        <dbReference type="Proteomes" id="UP000571084"/>
    </source>
</evidence>
<protein>
    <submittedName>
        <fullName evidence="3">Peptidoglycan/LPS O-acetylase OafA/YrhL</fullName>
    </submittedName>
</protein>
<dbReference type="Proteomes" id="UP000571084">
    <property type="component" value="Unassembled WGS sequence"/>
</dbReference>
<keyword evidence="1" id="KW-1133">Transmembrane helix</keyword>
<keyword evidence="1" id="KW-0472">Membrane</keyword>
<dbReference type="PANTHER" id="PTHR23028">
    <property type="entry name" value="ACETYLTRANSFERASE"/>
    <property type="match status" value="1"/>
</dbReference>
<evidence type="ECO:0000313" key="3">
    <source>
        <dbReference type="EMBL" id="MBB5201984.1"/>
    </source>
</evidence>
<dbReference type="Pfam" id="PF01757">
    <property type="entry name" value="Acyl_transf_3"/>
    <property type="match status" value="1"/>
</dbReference>
<feature type="transmembrane region" description="Helical" evidence="1">
    <location>
        <begin position="259"/>
        <end position="277"/>
    </location>
</feature>
<keyword evidence="4" id="KW-1185">Reference proteome</keyword>
<dbReference type="EMBL" id="JACHHQ010000009">
    <property type="protein sequence ID" value="MBB5201984.1"/>
    <property type="molecule type" value="Genomic_DNA"/>
</dbReference>
<feature type="transmembrane region" description="Helical" evidence="1">
    <location>
        <begin position="12"/>
        <end position="33"/>
    </location>
</feature>